<feature type="transmembrane region" description="Helical" evidence="1">
    <location>
        <begin position="32"/>
        <end position="62"/>
    </location>
</feature>
<sequence>MGDEPRIGLMVLSIEKGCRWANNQQPCLKASVFLLIFIFIWFFRFYFLFLSFYFLIVLFFFLI</sequence>
<keyword evidence="1" id="KW-0812">Transmembrane</keyword>
<dbReference type="GeneID" id="37120791"/>
<accession>A0A318Y7X5</accession>
<dbReference type="EMBL" id="KZ821485">
    <property type="protein sequence ID" value="PYH30004.1"/>
    <property type="molecule type" value="Genomic_DNA"/>
</dbReference>
<keyword evidence="1" id="KW-0472">Membrane</keyword>
<evidence type="ECO:0000313" key="3">
    <source>
        <dbReference type="Proteomes" id="UP000247647"/>
    </source>
</evidence>
<dbReference type="AlphaFoldDB" id="A0A318Y7X5"/>
<evidence type="ECO:0000256" key="1">
    <source>
        <dbReference type="SAM" id="Phobius"/>
    </source>
</evidence>
<organism evidence="2 3">
    <name type="scientific">Aspergillus neoniger (strain CBS 115656)</name>
    <dbReference type="NCBI Taxonomy" id="1448310"/>
    <lineage>
        <taxon>Eukaryota</taxon>
        <taxon>Fungi</taxon>
        <taxon>Dikarya</taxon>
        <taxon>Ascomycota</taxon>
        <taxon>Pezizomycotina</taxon>
        <taxon>Eurotiomycetes</taxon>
        <taxon>Eurotiomycetidae</taxon>
        <taxon>Eurotiales</taxon>
        <taxon>Aspergillaceae</taxon>
        <taxon>Aspergillus</taxon>
        <taxon>Aspergillus subgen. Circumdati</taxon>
    </lineage>
</organism>
<gene>
    <name evidence="2" type="ORF">BO87DRAFT_170344</name>
</gene>
<protein>
    <submittedName>
        <fullName evidence="2">Uncharacterized protein</fullName>
    </submittedName>
</protein>
<keyword evidence="1" id="KW-1133">Transmembrane helix</keyword>
<dbReference type="RefSeq" id="XP_025475482.1">
    <property type="nucleotide sequence ID" value="XM_025618335.1"/>
</dbReference>
<name>A0A318Y7X5_ASPNB</name>
<reference evidence="2" key="1">
    <citation type="submission" date="2016-12" db="EMBL/GenBank/DDBJ databases">
        <title>The genomes of Aspergillus section Nigri reveals drivers in fungal speciation.</title>
        <authorList>
            <consortium name="DOE Joint Genome Institute"/>
            <person name="Vesth T.C."/>
            <person name="Nybo J."/>
            <person name="Theobald S."/>
            <person name="Brandl J."/>
            <person name="Frisvad J.C."/>
            <person name="Nielsen K.F."/>
            <person name="Lyhne E.K."/>
            <person name="Kogle M.E."/>
            <person name="Kuo A."/>
            <person name="Riley R."/>
            <person name="Clum A."/>
            <person name="Nolan M."/>
            <person name="Lipzen A."/>
            <person name="Salamov A."/>
            <person name="Henrissat B."/>
            <person name="Wiebenga A."/>
            <person name="De Vries R.P."/>
            <person name="Grigoriev I.V."/>
            <person name="Mortensen U.H."/>
            <person name="Andersen M.R."/>
            <person name="Baker S.E."/>
        </authorList>
    </citation>
    <scope>NUCLEOTIDE SEQUENCE [LARGE SCALE GENOMIC DNA]</scope>
    <source>
        <strain evidence="2">CBS 115656</strain>
    </source>
</reference>
<dbReference type="Proteomes" id="UP000247647">
    <property type="component" value="Unassembled WGS sequence"/>
</dbReference>
<proteinExistence type="predicted"/>
<evidence type="ECO:0000313" key="2">
    <source>
        <dbReference type="EMBL" id="PYH30004.1"/>
    </source>
</evidence>
<keyword evidence="3" id="KW-1185">Reference proteome</keyword>